<dbReference type="PANTHER" id="PTHR23517:SF2">
    <property type="entry name" value="MULTIDRUG RESISTANCE PROTEIN MDTH"/>
    <property type="match status" value="1"/>
</dbReference>
<comment type="subcellular location">
    <subcellularLocation>
        <location evidence="1">Cell membrane</location>
        <topology evidence="1">Multi-pass membrane protein</topology>
    </subcellularLocation>
</comment>
<evidence type="ECO:0000256" key="5">
    <source>
        <dbReference type="ARBA" id="ARBA00022989"/>
    </source>
</evidence>
<dbReference type="InterPro" id="IPR036259">
    <property type="entry name" value="MFS_trans_sf"/>
</dbReference>
<comment type="caution">
    <text evidence="10">The sequence shown here is derived from an EMBL/GenBank/DDBJ whole genome shotgun (WGS) entry which is preliminary data.</text>
</comment>
<feature type="transmembrane region" description="Helical" evidence="8">
    <location>
        <begin position="247"/>
        <end position="271"/>
    </location>
</feature>
<feature type="transmembrane region" description="Helical" evidence="8">
    <location>
        <begin position="156"/>
        <end position="175"/>
    </location>
</feature>
<evidence type="ECO:0000256" key="2">
    <source>
        <dbReference type="ARBA" id="ARBA00022448"/>
    </source>
</evidence>
<dbReference type="InterPro" id="IPR050171">
    <property type="entry name" value="MFS_Transporters"/>
</dbReference>
<evidence type="ECO:0000256" key="4">
    <source>
        <dbReference type="ARBA" id="ARBA00022692"/>
    </source>
</evidence>
<dbReference type="PROSITE" id="PS50850">
    <property type="entry name" value="MFS"/>
    <property type="match status" value="1"/>
</dbReference>
<feature type="region of interest" description="Disordered" evidence="7">
    <location>
        <begin position="205"/>
        <end position="233"/>
    </location>
</feature>
<evidence type="ECO:0000313" key="11">
    <source>
        <dbReference type="Proteomes" id="UP001592582"/>
    </source>
</evidence>
<gene>
    <name evidence="10" type="ORF">ACEZDG_09230</name>
</gene>
<evidence type="ECO:0000256" key="3">
    <source>
        <dbReference type="ARBA" id="ARBA00022475"/>
    </source>
</evidence>
<keyword evidence="6 8" id="KW-0472">Membrane</keyword>
<reference evidence="10 11" key="1">
    <citation type="submission" date="2024-09" db="EMBL/GenBank/DDBJ databases">
        <authorList>
            <person name="Lee S.D."/>
        </authorList>
    </citation>
    <scope>NUCLEOTIDE SEQUENCE [LARGE SCALE GENOMIC DNA]</scope>
    <source>
        <strain evidence="10 11">N1-1</strain>
    </source>
</reference>
<evidence type="ECO:0000259" key="9">
    <source>
        <dbReference type="PROSITE" id="PS50850"/>
    </source>
</evidence>
<feature type="transmembrane region" description="Helical" evidence="8">
    <location>
        <begin position="63"/>
        <end position="86"/>
    </location>
</feature>
<dbReference type="CDD" id="cd17329">
    <property type="entry name" value="MFS_MdtH_MDR_like"/>
    <property type="match status" value="1"/>
</dbReference>
<evidence type="ECO:0000256" key="1">
    <source>
        <dbReference type="ARBA" id="ARBA00004651"/>
    </source>
</evidence>
<dbReference type="PANTHER" id="PTHR23517">
    <property type="entry name" value="RESISTANCE PROTEIN MDTM, PUTATIVE-RELATED-RELATED"/>
    <property type="match status" value="1"/>
</dbReference>
<dbReference type="PROSITE" id="PS00216">
    <property type="entry name" value="SUGAR_TRANSPORT_1"/>
    <property type="match status" value="1"/>
</dbReference>
<feature type="transmembrane region" description="Helical" evidence="8">
    <location>
        <begin position="106"/>
        <end position="128"/>
    </location>
</feature>
<evidence type="ECO:0000256" key="8">
    <source>
        <dbReference type="SAM" id="Phobius"/>
    </source>
</evidence>
<name>A0ABV6V6X6_9ACTN</name>
<dbReference type="InterPro" id="IPR020846">
    <property type="entry name" value="MFS_dom"/>
</dbReference>
<proteinExistence type="predicted"/>
<organism evidence="10 11">
    <name type="scientific">Streptacidiphilus alkalitolerans</name>
    <dbReference type="NCBI Taxonomy" id="3342712"/>
    <lineage>
        <taxon>Bacteria</taxon>
        <taxon>Bacillati</taxon>
        <taxon>Actinomycetota</taxon>
        <taxon>Actinomycetes</taxon>
        <taxon>Kitasatosporales</taxon>
        <taxon>Streptomycetaceae</taxon>
        <taxon>Streptacidiphilus</taxon>
    </lineage>
</organism>
<sequence length="451" mass="46011">MPPYPLPRPGLAERLGTSFRETVGGLPAAFWWLWLSTLVNRLGGFVVTFLALYLTLDRHFSPAFAGLVASLYGLGGSVASVAGGVLADRIGRRPTLLAASVGTAVATLALGLVHPAWAIAAAAAVVGFTSNAGRPAVSAIMADLVPPADRVRAYSLNYWAINIGFAFSAAAAGLIAAHGYLLLFVGDAATTLLCAVVVFARVPETRPESGPASGGPERTPRARGTAPAGGGPGAPRVGLGAVLRNPVFMAFVGLTFLTGCVDGQGSIALPIVMGRNGFSPTDYGLVVSLNGVLIVLLQIPLTRLVEGRNRAAMLGAASLLTGCGFGLTAFAGAAWFYALTVTVWTAGEMLRVPAGMAIVAELSPVHARGRYQGVYSLAWTGASFIAPLMAGLLLTAGGGDAVWLTCTVLGAVTAAGFVRLLRGRTPELVRTHVATAAPVPVNADATTVAAS</sequence>
<dbReference type="Pfam" id="PF07690">
    <property type="entry name" value="MFS_1"/>
    <property type="match status" value="2"/>
</dbReference>
<feature type="transmembrane region" description="Helical" evidence="8">
    <location>
        <begin position="283"/>
        <end position="301"/>
    </location>
</feature>
<dbReference type="InterPro" id="IPR005829">
    <property type="entry name" value="Sugar_transporter_CS"/>
</dbReference>
<dbReference type="Gene3D" id="1.20.1250.20">
    <property type="entry name" value="MFS general substrate transporter like domains"/>
    <property type="match status" value="1"/>
</dbReference>
<feature type="transmembrane region" description="Helical" evidence="8">
    <location>
        <begin position="374"/>
        <end position="395"/>
    </location>
</feature>
<feature type="transmembrane region" description="Helical" evidence="8">
    <location>
        <begin position="313"/>
        <end position="337"/>
    </location>
</feature>
<feature type="domain" description="Major facilitator superfamily (MFS) profile" evidence="9">
    <location>
        <begin position="29"/>
        <end position="425"/>
    </location>
</feature>
<keyword evidence="3" id="KW-1003">Cell membrane</keyword>
<evidence type="ECO:0000313" key="10">
    <source>
        <dbReference type="EMBL" id="MFC1409464.1"/>
    </source>
</evidence>
<dbReference type="Proteomes" id="UP001592582">
    <property type="component" value="Unassembled WGS sequence"/>
</dbReference>
<keyword evidence="11" id="KW-1185">Reference proteome</keyword>
<protein>
    <submittedName>
        <fullName evidence="10">MDR family MFS transporter</fullName>
    </submittedName>
</protein>
<dbReference type="InterPro" id="IPR011701">
    <property type="entry name" value="MFS"/>
</dbReference>
<dbReference type="EMBL" id="JBHEZX010000003">
    <property type="protein sequence ID" value="MFC1409464.1"/>
    <property type="molecule type" value="Genomic_DNA"/>
</dbReference>
<feature type="transmembrane region" description="Helical" evidence="8">
    <location>
        <begin position="401"/>
        <end position="421"/>
    </location>
</feature>
<feature type="transmembrane region" description="Helical" evidence="8">
    <location>
        <begin position="31"/>
        <end position="56"/>
    </location>
</feature>
<evidence type="ECO:0000256" key="6">
    <source>
        <dbReference type="ARBA" id="ARBA00023136"/>
    </source>
</evidence>
<dbReference type="RefSeq" id="WP_380505204.1">
    <property type="nucleotide sequence ID" value="NZ_JBHEZX010000003.1"/>
</dbReference>
<keyword evidence="5 8" id="KW-1133">Transmembrane helix</keyword>
<keyword evidence="4 8" id="KW-0812">Transmembrane</keyword>
<keyword evidence="2" id="KW-0813">Transport</keyword>
<dbReference type="SUPFAM" id="SSF103473">
    <property type="entry name" value="MFS general substrate transporter"/>
    <property type="match status" value="1"/>
</dbReference>
<evidence type="ECO:0000256" key="7">
    <source>
        <dbReference type="SAM" id="MobiDB-lite"/>
    </source>
</evidence>
<accession>A0ABV6V6X6</accession>